<organism evidence="8 9">
    <name type="scientific">Streptomyces jumonjinensis</name>
    <dbReference type="NCBI Taxonomy" id="1945"/>
    <lineage>
        <taxon>Bacteria</taxon>
        <taxon>Bacillati</taxon>
        <taxon>Actinomycetota</taxon>
        <taxon>Actinomycetes</taxon>
        <taxon>Kitasatosporales</taxon>
        <taxon>Streptomycetaceae</taxon>
        <taxon>Streptomyces</taxon>
    </lineage>
</organism>
<evidence type="ECO:0000259" key="6">
    <source>
        <dbReference type="Pfam" id="PF04055"/>
    </source>
</evidence>
<evidence type="ECO:0000256" key="1">
    <source>
        <dbReference type="ARBA" id="ARBA00022691"/>
    </source>
</evidence>
<dbReference type="CDD" id="cd01335">
    <property type="entry name" value="Radical_SAM"/>
    <property type="match status" value="1"/>
</dbReference>
<dbReference type="SFLD" id="SFLDG01067">
    <property type="entry name" value="SPASM/twitch_domain_containing"/>
    <property type="match status" value="1"/>
</dbReference>
<name>A0A646KIN9_STRJU</name>
<keyword evidence="1" id="KW-0949">S-adenosyl-L-methionine</keyword>
<dbReference type="OrthoDB" id="9782387at2"/>
<dbReference type="InterPro" id="IPR013785">
    <property type="entry name" value="Aldolase_TIM"/>
</dbReference>
<dbReference type="InterPro" id="IPR023885">
    <property type="entry name" value="4Fe4S-binding_SPASM_dom"/>
</dbReference>
<dbReference type="Pfam" id="PF13186">
    <property type="entry name" value="SPASM"/>
    <property type="match status" value="1"/>
</dbReference>
<keyword evidence="2" id="KW-0479">Metal-binding</keyword>
<dbReference type="AlphaFoldDB" id="A0A646KIN9"/>
<dbReference type="PANTHER" id="PTHR11228:SF7">
    <property type="entry name" value="PQQA PEPTIDE CYCLASE"/>
    <property type="match status" value="1"/>
</dbReference>
<protein>
    <submittedName>
        <fullName evidence="8">Radical SAM protein</fullName>
    </submittedName>
</protein>
<dbReference type="GO" id="GO:0051536">
    <property type="term" value="F:iron-sulfur cluster binding"/>
    <property type="evidence" value="ECO:0007669"/>
    <property type="project" value="UniProtKB-KW"/>
</dbReference>
<accession>A0A646KIN9</accession>
<dbReference type="Pfam" id="PF04055">
    <property type="entry name" value="Radical_SAM"/>
    <property type="match status" value="1"/>
</dbReference>
<dbReference type="PANTHER" id="PTHR11228">
    <property type="entry name" value="RADICAL SAM DOMAIN PROTEIN"/>
    <property type="match status" value="1"/>
</dbReference>
<comment type="caution">
    <text evidence="8">The sequence shown here is derived from an EMBL/GenBank/DDBJ whole genome shotgun (WGS) entry which is preliminary data.</text>
</comment>
<reference evidence="8 9" key="1">
    <citation type="submission" date="2019-05" db="EMBL/GenBank/DDBJ databases">
        <title>Comparative genomics and metabolomics analyses of clavulanic acid producing Streptomyces species provides insight into specialized metabolism and evolution of beta-lactam biosynthetic gene clusters.</title>
        <authorList>
            <person name="Moore M.A."/>
            <person name="Cruz-Morales P."/>
            <person name="Barona Gomez F."/>
            <person name="Kapil T."/>
        </authorList>
    </citation>
    <scope>NUCLEOTIDE SEQUENCE [LARGE SCALE GENOMIC DNA]</scope>
    <source>
        <strain evidence="8 9">NRRL 5741</strain>
    </source>
</reference>
<evidence type="ECO:0000313" key="9">
    <source>
        <dbReference type="Proteomes" id="UP000419138"/>
    </source>
</evidence>
<dbReference type="RefSeq" id="WP_153523572.1">
    <property type="nucleotide sequence ID" value="NZ_JBEPDZ010000005.1"/>
</dbReference>
<dbReference type="InterPro" id="IPR058240">
    <property type="entry name" value="rSAM_sf"/>
</dbReference>
<gene>
    <name evidence="8" type="ORF">FF041_17125</name>
</gene>
<dbReference type="SUPFAM" id="SSF102114">
    <property type="entry name" value="Radical SAM enzymes"/>
    <property type="match status" value="1"/>
</dbReference>
<dbReference type="EMBL" id="VCLA01000140">
    <property type="protein sequence ID" value="MQT01867.1"/>
    <property type="molecule type" value="Genomic_DNA"/>
</dbReference>
<dbReference type="SFLD" id="SFLDS00029">
    <property type="entry name" value="Radical_SAM"/>
    <property type="match status" value="1"/>
</dbReference>
<dbReference type="GO" id="GO:0003824">
    <property type="term" value="F:catalytic activity"/>
    <property type="evidence" value="ECO:0007669"/>
    <property type="project" value="InterPro"/>
</dbReference>
<sequence length="302" mass="32204">MTAQAPEVLRTKRVEGLLWLDLTRKCQLNCDHCYNGSGPEGAHGTLTRDNWITVVNEAAERGIARVQLIGGEPTLHPDALTLARHILSIGLELEVFTNLVRVTDEWWEIFQYKATTLATSYYSDQAGEHDEITRRPSHARTRSNIVKALGLGIEPVVSIIECDDEQRVSETRAELTGLGVERIKVDRVRPFGRAACGSGQATDLSGLCGKCGTDRAAVGPDGNVTPCVFTPSLGVGNVLDGGLDSILDGPVMGATKSLIRESVRMGDGGDGGDDDGGNKCNPGTVPEECSPGHPGSSCTPRN</sequence>
<keyword evidence="9" id="KW-1185">Reference proteome</keyword>
<keyword evidence="3" id="KW-0408">Iron</keyword>
<dbReference type="GO" id="GO:0046872">
    <property type="term" value="F:metal ion binding"/>
    <property type="evidence" value="ECO:0007669"/>
    <property type="project" value="UniProtKB-KW"/>
</dbReference>
<evidence type="ECO:0000256" key="2">
    <source>
        <dbReference type="ARBA" id="ARBA00022723"/>
    </source>
</evidence>
<proteinExistence type="predicted"/>
<feature type="domain" description="4Fe4S-binding SPASM" evidence="7">
    <location>
        <begin position="208"/>
        <end position="254"/>
    </location>
</feature>
<dbReference type="Proteomes" id="UP000419138">
    <property type="component" value="Unassembled WGS sequence"/>
</dbReference>
<feature type="region of interest" description="Disordered" evidence="5">
    <location>
        <begin position="263"/>
        <end position="302"/>
    </location>
</feature>
<dbReference type="Gene3D" id="3.20.20.70">
    <property type="entry name" value="Aldolase class I"/>
    <property type="match status" value="1"/>
</dbReference>
<evidence type="ECO:0000256" key="4">
    <source>
        <dbReference type="ARBA" id="ARBA00023014"/>
    </source>
</evidence>
<keyword evidence="4" id="KW-0411">Iron-sulfur</keyword>
<dbReference type="InterPro" id="IPR050377">
    <property type="entry name" value="Radical_SAM_PqqE_MftC-like"/>
</dbReference>
<evidence type="ECO:0000256" key="3">
    <source>
        <dbReference type="ARBA" id="ARBA00023004"/>
    </source>
</evidence>
<dbReference type="InterPro" id="IPR007197">
    <property type="entry name" value="rSAM"/>
</dbReference>
<evidence type="ECO:0000256" key="5">
    <source>
        <dbReference type="SAM" id="MobiDB-lite"/>
    </source>
</evidence>
<evidence type="ECO:0000259" key="7">
    <source>
        <dbReference type="Pfam" id="PF13186"/>
    </source>
</evidence>
<evidence type="ECO:0000313" key="8">
    <source>
        <dbReference type="EMBL" id="MQT01867.1"/>
    </source>
</evidence>
<feature type="domain" description="Radical SAM core" evidence="6">
    <location>
        <begin position="22"/>
        <end position="160"/>
    </location>
</feature>